<organism evidence="2 3">
    <name type="scientific">Malus baccata</name>
    <name type="common">Siberian crab apple</name>
    <name type="synonym">Pyrus baccata</name>
    <dbReference type="NCBI Taxonomy" id="106549"/>
    <lineage>
        <taxon>Eukaryota</taxon>
        <taxon>Viridiplantae</taxon>
        <taxon>Streptophyta</taxon>
        <taxon>Embryophyta</taxon>
        <taxon>Tracheophyta</taxon>
        <taxon>Spermatophyta</taxon>
        <taxon>Magnoliopsida</taxon>
        <taxon>eudicotyledons</taxon>
        <taxon>Gunneridae</taxon>
        <taxon>Pentapetalae</taxon>
        <taxon>rosids</taxon>
        <taxon>fabids</taxon>
        <taxon>Rosales</taxon>
        <taxon>Rosaceae</taxon>
        <taxon>Amygdaloideae</taxon>
        <taxon>Maleae</taxon>
        <taxon>Malus</taxon>
    </lineage>
</organism>
<reference evidence="2 3" key="1">
    <citation type="journal article" date="2019" name="G3 (Bethesda)">
        <title>Sequencing of a Wild Apple (Malus baccata) Genome Unravels the Differences Between Cultivated and Wild Apple Species Regarding Disease Resistance and Cold Tolerance.</title>
        <authorList>
            <person name="Chen X."/>
        </authorList>
    </citation>
    <scope>NUCLEOTIDE SEQUENCE [LARGE SCALE GENOMIC DNA]</scope>
    <source>
        <strain evidence="3">cv. Shandingzi</strain>
        <tissue evidence="2">Leaves</tissue>
    </source>
</reference>
<evidence type="ECO:0000313" key="2">
    <source>
        <dbReference type="EMBL" id="TQD81551.1"/>
    </source>
</evidence>
<comment type="caution">
    <text evidence="2">The sequence shown here is derived from an EMBL/GenBank/DDBJ whole genome shotgun (WGS) entry which is preliminary data.</text>
</comment>
<evidence type="ECO:0000313" key="3">
    <source>
        <dbReference type="Proteomes" id="UP000315295"/>
    </source>
</evidence>
<proteinExistence type="predicted"/>
<dbReference type="Proteomes" id="UP000315295">
    <property type="component" value="Unassembled WGS sequence"/>
</dbReference>
<dbReference type="EMBL" id="VIEB01000761">
    <property type="protein sequence ID" value="TQD81551.1"/>
    <property type="molecule type" value="Genomic_DNA"/>
</dbReference>
<name>A0A540L4Y9_MALBA</name>
<sequence>MCLGHEESHEQLKDQVHPLTDKLNSLQELVERLMPNNSNNYAGSGPSASMENVQSWSNAQHEDY</sequence>
<gene>
    <name evidence="2" type="ORF">C1H46_032883</name>
</gene>
<evidence type="ECO:0000256" key="1">
    <source>
        <dbReference type="SAM" id="MobiDB-lite"/>
    </source>
</evidence>
<keyword evidence="3" id="KW-1185">Reference proteome</keyword>
<dbReference type="AlphaFoldDB" id="A0A540L4Y9"/>
<accession>A0A540L4Y9</accession>
<protein>
    <submittedName>
        <fullName evidence="2">Uncharacterized protein</fullName>
    </submittedName>
</protein>
<feature type="region of interest" description="Disordered" evidence="1">
    <location>
        <begin position="35"/>
        <end position="64"/>
    </location>
</feature>